<evidence type="ECO:0000256" key="3">
    <source>
        <dbReference type="ARBA" id="ARBA00004651"/>
    </source>
</evidence>
<dbReference type="GO" id="GO:0017022">
    <property type="term" value="F:myosin binding"/>
    <property type="evidence" value="ECO:0007669"/>
    <property type="project" value="InterPro"/>
</dbReference>
<evidence type="ECO:0000256" key="6">
    <source>
        <dbReference type="ARBA" id="ARBA00022475"/>
    </source>
</evidence>
<evidence type="ECO:0000256" key="7">
    <source>
        <dbReference type="ARBA" id="ARBA00022692"/>
    </source>
</evidence>
<dbReference type="STRING" id="2004952.A0A2C5Z787"/>
<feature type="region of interest" description="Disordered" evidence="13">
    <location>
        <begin position="502"/>
        <end position="522"/>
    </location>
</feature>
<name>A0A2C5Z787_9HYPO</name>
<feature type="region of interest" description="Disordered" evidence="13">
    <location>
        <begin position="1"/>
        <end position="58"/>
    </location>
</feature>
<evidence type="ECO:0000256" key="1">
    <source>
        <dbReference type="ARBA" id="ARBA00004123"/>
    </source>
</evidence>
<evidence type="ECO:0000256" key="13">
    <source>
        <dbReference type="SAM" id="MobiDB-lite"/>
    </source>
</evidence>
<proteinExistence type="inferred from homology"/>
<keyword evidence="8" id="KW-0965">Cell junction</keyword>
<evidence type="ECO:0000256" key="8">
    <source>
        <dbReference type="ARBA" id="ARBA00022949"/>
    </source>
</evidence>
<feature type="compositionally biased region" description="Low complexity" evidence="13">
    <location>
        <begin position="504"/>
        <end position="520"/>
    </location>
</feature>
<comment type="similarity">
    <text evidence="4">Belongs to the vezatin family.</text>
</comment>
<keyword evidence="6" id="KW-1003">Cell membrane</keyword>
<dbReference type="OrthoDB" id="21151at2759"/>
<evidence type="ECO:0000259" key="15">
    <source>
        <dbReference type="Pfam" id="PF12632"/>
    </source>
</evidence>
<feature type="domain" description="Myosin-binding" evidence="15">
    <location>
        <begin position="163"/>
        <end position="442"/>
    </location>
</feature>
<evidence type="ECO:0000256" key="9">
    <source>
        <dbReference type="ARBA" id="ARBA00022989"/>
    </source>
</evidence>
<dbReference type="GO" id="GO:0005886">
    <property type="term" value="C:plasma membrane"/>
    <property type="evidence" value="ECO:0007669"/>
    <property type="project" value="UniProtKB-SubCell"/>
</dbReference>
<evidence type="ECO:0000256" key="10">
    <source>
        <dbReference type="ARBA" id="ARBA00023054"/>
    </source>
</evidence>
<evidence type="ECO:0000313" key="16">
    <source>
        <dbReference type="EMBL" id="PHH77715.1"/>
    </source>
</evidence>
<sequence>MEPIVYQETPLADYLRDGGDGSDSEWAAGDSPPSRAASSPSTLPSPPYSPSPVAHFAPSGRPLVKRRFRARSPPASRPVEPQVVSFLGALRTRLWAALTASIHDSDNAKFLEQFRYTIIASQLLSGHSISSHRSGPAVPTLNDRDQPLLSTEGVIVPVLGALAVAALLNWLRGNGALSTMTRKRVALVVAALALSACLSRAHMRRQWLRYRRDQTLSEMTALVVNSRDFDSATEATLSLVQEVELVSRGYRISAPLPPISRLEDRTQNRKCLRLRKVLKDSLSDALTKYIQASSDVKALSEQTELEKYYDLYDVGDFDISDALQGFCETEFEDPESVRSLKILAARFLTTRKMILCALLALDANDEATELLRWGAAYEVLRGLNTTIKAGYEGLKATLSDEATFPVPPSPKEPLSPCRERWRSQWRKLDSLSTGIRGLQAKLHLLREESDRALDGSDDISRLGPHLSSQYESIGVDLRQLMTAWEEGKAALALGIDRNERRLSSRSSLLSPTGSLSGLTTVDEGGDAADALKALTGESPPPSEAEVAAEVLEAVARPRPRSLLTREERIVKMREDREQKAQARQQLDATRGMLRELESVISLRPRSRLSAPPLGGKRVTSM</sequence>
<dbReference type="EMBL" id="NJES01000107">
    <property type="protein sequence ID" value="PHH77715.1"/>
    <property type="molecule type" value="Genomic_DNA"/>
</dbReference>
<evidence type="ECO:0000256" key="11">
    <source>
        <dbReference type="ARBA" id="ARBA00023136"/>
    </source>
</evidence>
<reference evidence="16 17" key="1">
    <citation type="submission" date="2017-06" db="EMBL/GenBank/DDBJ databases">
        <title>Ant-infecting Ophiocordyceps genomes reveal a high diversity of potential behavioral manipulation genes and a possible major role for enterotoxins.</title>
        <authorList>
            <person name="De Bekker C."/>
            <person name="Evans H.C."/>
            <person name="Brachmann A."/>
            <person name="Hughes D.P."/>
        </authorList>
    </citation>
    <scope>NUCLEOTIDE SEQUENCE [LARGE SCALE GENOMIC DNA]</scope>
    <source>
        <strain evidence="16 17">Map16</strain>
    </source>
</reference>
<feature type="transmembrane region" description="Helical" evidence="14">
    <location>
        <begin position="154"/>
        <end position="173"/>
    </location>
</feature>
<keyword evidence="17" id="KW-1185">Reference proteome</keyword>
<dbReference type="AlphaFoldDB" id="A0A2C5Z787"/>
<accession>A0A2C5Z787</accession>
<feature type="compositionally biased region" description="Low complexity" evidence="13">
    <location>
        <begin position="27"/>
        <end position="42"/>
    </location>
</feature>
<comment type="caution">
    <text evidence="16">The sequence shown here is derived from an EMBL/GenBank/DDBJ whole genome shotgun (WGS) entry which is preliminary data.</text>
</comment>
<keyword evidence="9 14" id="KW-1133">Transmembrane helix</keyword>
<evidence type="ECO:0000256" key="14">
    <source>
        <dbReference type="SAM" id="Phobius"/>
    </source>
</evidence>
<dbReference type="InterPro" id="IPR026858">
    <property type="entry name" value="Vezatin"/>
</dbReference>
<feature type="transmembrane region" description="Helical" evidence="14">
    <location>
        <begin position="185"/>
        <end position="203"/>
    </location>
</feature>
<dbReference type="GO" id="GO:0098609">
    <property type="term" value="P:cell-cell adhesion"/>
    <property type="evidence" value="ECO:0007669"/>
    <property type="project" value="InterPro"/>
</dbReference>
<dbReference type="GO" id="GO:0005634">
    <property type="term" value="C:nucleus"/>
    <property type="evidence" value="ECO:0007669"/>
    <property type="project" value="UniProtKB-SubCell"/>
</dbReference>
<keyword evidence="7 14" id="KW-0812">Transmembrane</keyword>
<dbReference type="PANTHER" id="PTHR15989:SF5">
    <property type="entry name" value="VEZATIN"/>
    <property type="match status" value="1"/>
</dbReference>
<dbReference type="InterPro" id="IPR026859">
    <property type="entry name" value="Myosin-bd"/>
</dbReference>
<keyword evidence="10" id="KW-0175">Coiled coil</keyword>
<evidence type="ECO:0000256" key="12">
    <source>
        <dbReference type="ARBA" id="ARBA00023242"/>
    </source>
</evidence>
<keyword evidence="12" id="KW-0539">Nucleus</keyword>
<dbReference type="Pfam" id="PF12632">
    <property type="entry name" value="Vezatin"/>
    <property type="match status" value="1"/>
</dbReference>
<evidence type="ECO:0000256" key="2">
    <source>
        <dbReference type="ARBA" id="ARBA00004536"/>
    </source>
</evidence>
<dbReference type="PANTHER" id="PTHR15989">
    <property type="entry name" value="VEZATIN"/>
    <property type="match status" value="1"/>
</dbReference>
<organism evidence="16 17">
    <name type="scientific">Ophiocordyceps camponoti-rufipedis</name>
    <dbReference type="NCBI Taxonomy" id="2004952"/>
    <lineage>
        <taxon>Eukaryota</taxon>
        <taxon>Fungi</taxon>
        <taxon>Dikarya</taxon>
        <taxon>Ascomycota</taxon>
        <taxon>Pezizomycotina</taxon>
        <taxon>Sordariomycetes</taxon>
        <taxon>Hypocreomycetidae</taxon>
        <taxon>Hypocreales</taxon>
        <taxon>Ophiocordycipitaceae</taxon>
        <taxon>Ophiocordyceps</taxon>
    </lineage>
</organism>
<evidence type="ECO:0000256" key="4">
    <source>
        <dbReference type="ARBA" id="ARBA00007245"/>
    </source>
</evidence>
<keyword evidence="11 14" id="KW-0472">Membrane</keyword>
<protein>
    <recommendedName>
        <fullName evidence="5">Vezatin</fullName>
    </recommendedName>
</protein>
<gene>
    <name evidence="16" type="ORF">CDD80_277</name>
</gene>
<dbReference type="Proteomes" id="UP000226431">
    <property type="component" value="Unassembled WGS sequence"/>
</dbReference>
<evidence type="ECO:0000313" key="17">
    <source>
        <dbReference type="Proteomes" id="UP000226431"/>
    </source>
</evidence>
<evidence type="ECO:0000256" key="5">
    <source>
        <dbReference type="ARBA" id="ARBA00018125"/>
    </source>
</evidence>
<comment type="subcellular location">
    <subcellularLocation>
        <location evidence="2">Cell junction</location>
        <location evidence="2">Adherens junction</location>
    </subcellularLocation>
    <subcellularLocation>
        <location evidence="3">Cell membrane</location>
        <topology evidence="3">Multi-pass membrane protein</topology>
    </subcellularLocation>
    <subcellularLocation>
        <location evidence="1">Nucleus</location>
    </subcellularLocation>
</comment>